<keyword evidence="2" id="KW-0503">Monooxygenase</keyword>
<dbReference type="InterPro" id="IPR036661">
    <property type="entry name" value="Luciferase-like_sf"/>
</dbReference>
<evidence type="ECO:0000259" key="3">
    <source>
        <dbReference type="Pfam" id="PF00296"/>
    </source>
</evidence>
<dbReference type="PANTHER" id="PTHR30137:SF8">
    <property type="entry name" value="BLR5498 PROTEIN"/>
    <property type="match status" value="1"/>
</dbReference>
<protein>
    <submittedName>
        <fullName evidence="4">LLM class flavin-dependent oxidoreductase</fullName>
        <ecNumber evidence="4">1.-.-.-</ecNumber>
    </submittedName>
</protein>
<accession>A0ABV4DTY7</accession>
<name>A0ABV4DTY7_9LACO</name>
<dbReference type="EC" id="1.-.-.-" evidence="4"/>
<feature type="domain" description="Luciferase-like" evidence="3">
    <location>
        <begin position="10"/>
        <end position="310"/>
    </location>
</feature>
<dbReference type="Proteomes" id="UP001565236">
    <property type="component" value="Unassembled WGS sequence"/>
</dbReference>
<dbReference type="InterPro" id="IPR011251">
    <property type="entry name" value="Luciferase-like_dom"/>
</dbReference>
<organism evidence="4 5">
    <name type="scientific">Ligilactobacillus faecis</name>
    <dbReference type="NCBI Taxonomy" id="762833"/>
    <lineage>
        <taxon>Bacteria</taxon>
        <taxon>Bacillati</taxon>
        <taxon>Bacillota</taxon>
        <taxon>Bacilli</taxon>
        <taxon>Lactobacillales</taxon>
        <taxon>Lactobacillaceae</taxon>
        <taxon>Ligilactobacillus</taxon>
    </lineage>
</organism>
<keyword evidence="5" id="KW-1185">Reference proteome</keyword>
<dbReference type="InterPro" id="IPR022290">
    <property type="entry name" value="LLM_Atu2307-like"/>
</dbReference>
<dbReference type="NCBIfam" id="TIGR03858">
    <property type="entry name" value="LLM_2I7G"/>
    <property type="match status" value="1"/>
</dbReference>
<proteinExistence type="predicted"/>
<dbReference type="InterPro" id="IPR050766">
    <property type="entry name" value="Bact_Lucif_Oxidored"/>
</dbReference>
<reference evidence="4 5" key="1">
    <citation type="submission" date="2024-03" db="EMBL/GenBank/DDBJ databases">
        <title>Mouse gut bacterial collection (mGBC) of GemPharmatech.</title>
        <authorList>
            <person name="He Y."/>
            <person name="Dong L."/>
            <person name="Wu D."/>
            <person name="Gao X."/>
            <person name="Lin Z."/>
        </authorList>
    </citation>
    <scope>NUCLEOTIDE SEQUENCE [LARGE SCALE GENOMIC DNA]</scope>
    <source>
        <strain evidence="4 5">15-30</strain>
    </source>
</reference>
<gene>
    <name evidence="4" type="ORF">AALT52_08405</name>
</gene>
<evidence type="ECO:0000313" key="4">
    <source>
        <dbReference type="EMBL" id="MEY8662907.1"/>
    </source>
</evidence>
<dbReference type="SUPFAM" id="SSF51679">
    <property type="entry name" value="Bacterial luciferase-like"/>
    <property type="match status" value="1"/>
</dbReference>
<dbReference type="EMBL" id="JBCLUF010000033">
    <property type="protein sequence ID" value="MEY8662907.1"/>
    <property type="molecule type" value="Genomic_DNA"/>
</dbReference>
<dbReference type="RefSeq" id="WP_369942811.1">
    <property type="nucleotide sequence ID" value="NZ_JBCLUF010000033.1"/>
</dbReference>
<evidence type="ECO:0000313" key="5">
    <source>
        <dbReference type="Proteomes" id="UP001565236"/>
    </source>
</evidence>
<sequence length="348" mass="39016">MKIEIGISTFGETTPLRKTGRPISHAERLQNLVEEIELADKVGLDVYAIGEHHREDFAVSAPEIVLAAGAAKTKNIRLSSAVTILSSLDPIRVYQQYATIDALSNGRAEIMTGRGSFTESFPLFGYDLKDYDALFDEKMEMLLKINEQTKLNWQGKYTQNVDNLPVYPRAVQSKLPLEVATGGNIESTVKVAEWGLPIVYAIIGGDPKNFAPLIKLYREVWDKLGHDKAKQKVSAHSWGWLAEDQTKAERDYFYPTKVLIDTISQERPHWEPLTFNAYQTMIGENGAMFVGDPETVATKLIKVIETLGLDRFMLHLPVGSMPHEETLKAIELFGKEVAPKVRAHFAKK</sequence>
<keyword evidence="1 4" id="KW-0560">Oxidoreductase</keyword>
<dbReference type="Gene3D" id="3.20.20.30">
    <property type="entry name" value="Luciferase-like domain"/>
    <property type="match status" value="1"/>
</dbReference>
<comment type="caution">
    <text evidence="4">The sequence shown here is derived from an EMBL/GenBank/DDBJ whole genome shotgun (WGS) entry which is preliminary data.</text>
</comment>
<dbReference type="PANTHER" id="PTHR30137">
    <property type="entry name" value="LUCIFERASE-LIKE MONOOXYGENASE"/>
    <property type="match status" value="1"/>
</dbReference>
<dbReference type="Pfam" id="PF00296">
    <property type="entry name" value="Bac_luciferase"/>
    <property type="match status" value="1"/>
</dbReference>
<dbReference type="GO" id="GO:0016491">
    <property type="term" value="F:oxidoreductase activity"/>
    <property type="evidence" value="ECO:0007669"/>
    <property type="project" value="UniProtKB-KW"/>
</dbReference>
<evidence type="ECO:0000256" key="1">
    <source>
        <dbReference type="ARBA" id="ARBA00023002"/>
    </source>
</evidence>
<evidence type="ECO:0000256" key="2">
    <source>
        <dbReference type="ARBA" id="ARBA00023033"/>
    </source>
</evidence>